<evidence type="ECO:0000313" key="4">
    <source>
        <dbReference type="Proteomes" id="UP000316921"/>
    </source>
</evidence>
<dbReference type="Pfam" id="PF13460">
    <property type="entry name" value="NAD_binding_10"/>
    <property type="match status" value="1"/>
</dbReference>
<dbReference type="Gene3D" id="3.40.50.720">
    <property type="entry name" value="NAD(P)-binding Rossmann-like Domain"/>
    <property type="match status" value="1"/>
</dbReference>
<dbReference type="SUPFAM" id="SSF55961">
    <property type="entry name" value="Bet v1-like"/>
    <property type="match status" value="1"/>
</dbReference>
<reference evidence="3 4" key="1">
    <citation type="submission" date="2019-02" db="EMBL/GenBank/DDBJ databases">
        <title>Deep-cultivation of Planctomycetes and their phenomic and genomic characterization uncovers novel biology.</title>
        <authorList>
            <person name="Wiegand S."/>
            <person name="Jogler M."/>
            <person name="Boedeker C."/>
            <person name="Pinto D."/>
            <person name="Vollmers J."/>
            <person name="Rivas-Marin E."/>
            <person name="Kohn T."/>
            <person name="Peeters S.H."/>
            <person name="Heuer A."/>
            <person name="Rast P."/>
            <person name="Oberbeckmann S."/>
            <person name="Bunk B."/>
            <person name="Jeske O."/>
            <person name="Meyerdierks A."/>
            <person name="Storesund J.E."/>
            <person name="Kallscheuer N."/>
            <person name="Luecker S."/>
            <person name="Lage O.M."/>
            <person name="Pohl T."/>
            <person name="Merkel B.J."/>
            <person name="Hornburger P."/>
            <person name="Mueller R.-W."/>
            <person name="Bruemmer F."/>
            <person name="Labrenz M."/>
            <person name="Spormann A.M."/>
            <person name="Op den Camp H."/>
            <person name="Overmann J."/>
            <person name="Amann R."/>
            <person name="Jetten M.S.M."/>
            <person name="Mascher T."/>
            <person name="Medema M.H."/>
            <person name="Devos D.P."/>
            <person name="Kaster A.-K."/>
            <person name="Ovreas L."/>
            <person name="Rohde M."/>
            <person name="Galperin M.Y."/>
            <person name="Jogler C."/>
        </authorList>
    </citation>
    <scope>NUCLEOTIDE SEQUENCE [LARGE SCALE GENOMIC DNA]</scope>
    <source>
        <strain evidence="3 4">Pla133</strain>
    </source>
</reference>
<dbReference type="CDD" id="cd07812">
    <property type="entry name" value="SRPBCC"/>
    <property type="match status" value="1"/>
</dbReference>
<dbReference type="InterPro" id="IPR016040">
    <property type="entry name" value="NAD(P)-bd_dom"/>
</dbReference>
<evidence type="ECO:0000256" key="1">
    <source>
        <dbReference type="SAM" id="MobiDB-lite"/>
    </source>
</evidence>
<dbReference type="Gene3D" id="3.30.530.20">
    <property type="match status" value="1"/>
</dbReference>
<dbReference type="InterPro" id="IPR051783">
    <property type="entry name" value="NAD(P)-dependent_oxidoreduct"/>
</dbReference>
<dbReference type="AlphaFoldDB" id="A0A518BJJ7"/>
<organism evidence="3 4">
    <name type="scientific">Engelhardtia mirabilis</name>
    <dbReference type="NCBI Taxonomy" id="2528011"/>
    <lineage>
        <taxon>Bacteria</taxon>
        <taxon>Pseudomonadati</taxon>
        <taxon>Planctomycetota</taxon>
        <taxon>Planctomycetia</taxon>
        <taxon>Planctomycetia incertae sedis</taxon>
        <taxon>Engelhardtia</taxon>
    </lineage>
</organism>
<evidence type="ECO:0000313" key="3">
    <source>
        <dbReference type="EMBL" id="QDU67159.1"/>
    </source>
</evidence>
<dbReference type="PANTHER" id="PTHR48079:SF6">
    <property type="entry name" value="NAD(P)-BINDING DOMAIN-CONTAINING PROTEIN-RELATED"/>
    <property type="match status" value="1"/>
</dbReference>
<dbReference type="InterPro" id="IPR021295">
    <property type="entry name" value="DUF2867"/>
</dbReference>
<dbReference type="SUPFAM" id="SSF51735">
    <property type="entry name" value="NAD(P)-binding Rossmann-fold domains"/>
    <property type="match status" value="1"/>
</dbReference>
<dbReference type="CDD" id="cd05245">
    <property type="entry name" value="SDR_a2"/>
    <property type="match status" value="1"/>
</dbReference>
<keyword evidence="4" id="KW-1185">Reference proteome</keyword>
<dbReference type="GO" id="GO:0005737">
    <property type="term" value="C:cytoplasm"/>
    <property type="evidence" value="ECO:0007669"/>
    <property type="project" value="TreeGrafter"/>
</dbReference>
<name>A0A518BJJ7_9BACT</name>
<gene>
    <name evidence="3" type="ORF">Pla133_22370</name>
</gene>
<dbReference type="KEGG" id="pbap:Pla133_22370"/>
<dbReference type="Pfam" id="PF11066">
    <property type="entry name" value="DUF2867"/>
    <property type="match status" value="1"/>
</dbReference>
<dbReference type="GO" id="GO:0004029">
    <property type="term" value="F:aldehyde dehydrogenase (NAD+) activity"/>
    <property type="evidence" value="ECO:0007669"/>
    <property type="project" value="TreeGrafter"/>
</dbReference>
<sequence length="534" mass="58589">MTPLNPAAPGSDLRFRPCGPTPAVLWDRVSDTQERGPVAVTGGTGYIGGRLVPLLLAAGFRVRALGRNRRKLENRPWSDHPQVELVEVDASDEEALARALEGCGAAYYLIHSMVVAGAEYAEADCRLARTFAVAAERARIERIVYLGGLGEVGDDLSAHLRSRREVERLLHAGSVPVTAFRAAMIIGSASASFEILRYLVERLPVMLTPRWVRTESQPIAVRNVLHYLVTCLDEPRTVDRTFDIGGPEIVSYADLIQTMARVRGLPPRRLIPIPLLTPRLSSLWLHVVTPVDRRLARPLTEGLRNRVVCRDDEAHRLMPQRLLSVEQAIVAALGKQAAADVQSSWSDAGVIPGDPDWAGGRVMVDPRSIEVDAPPAAVFRAICRVGGGHGWYAGDWLWRLRGWMDKLVGGPGLRRGRRNPTHVGYGDALDFWRVTAIEPDRRLELTAEMKLPGAASLTFDIDESPSGGCTLRQTARFRPRGLVGLAYWYSVVPLHGFVFEGMLRNIRDAAEQDSSSRKGPSPAPGPGTRHSARA</sequence>
<feature type="domain" description="NAD(P)-binding" evidence="2">
    <location>
        <begin position="42"/>
        <end position="156"/>
    </location>
</feature>
<dbReference type="PANTHER" id="PTHR48079">
    <property type="entry name" value="PROTEIN YEEZ"/>
    <property type="match status" value="1"/>
</dbReference>
<accession>A0A518BJJ7</accession>
<dbReference type="InterPro" id="IPR023393">
    <property type="entry name" value="START-like_dom_sf"/>
</dbReference>
<evidence type="ECO:0000259" key="2">
    <source>
        <dbReference type="Pfam" id="PF13460"/>
    </source>
</evidence>
<dbReference type="InterPro" id="IPR036291">
    <property type="entry name" value="NAD(P)-bd_dom_sf"/>
</dbReference>
<protein>
    <submittedName>
        <fullName evidence="3">3 beta-hydroxysteroid dehydrogenase/Delta 5--&gt;4-isomerase</fullName>
    </submittedName>
</protein>
<dbReference type="Proteomes" id="UP000316921">
    <property type="component" value="Chromosome"/>
</dbReference>
<proteinExistence type="predicted"/>
<dbReference type="GO" id="GO:0016853">
    <property type="term" value="F:isomerase activity"/>
    <property type="evidence" value="ECO:0007669"/>
    <property type="project" value="UniProtKB-KW"/>
</dbReference>
<dbReference type="EMBL" id="CP036287">
    <property type="protein sequence ID" value="QDU67159.1"/>
    <property type="molecule type" value="Genomic_DNA"/>
</dbReference>
<keyword evidence="3" id="KW-0413">Isomerase</keyword>
<feature type="region of interest" description="Disordered" evidence="1">
    <location>
        <begin position="509"/>
        <end position="534"/>
    </location>
</feature>